<evidence type="ECO:0000313" key="4">
    <source>
        <dbReference type="Proteomes" id="UP001396334"/>
    </source>
</evidence>
<feature type="domain" description="Putative plant transposon protein" evidence="2">
    <location>
        <begin position="58"/>
        <end position="115"/>
    </location>
</feature>
<name>A0ABR2T6W9_9ROSI</name>
<evidence type="ECO:0000256" key="1">
    <source>
        <dbReference type="SAM" id="MobiDB-lite"/>
    </source>
</evidence>
<reference evidence="3 4" key="1">
    <citation type="journal article" date="2024" name="G3 (Bethesda)">
        <title>Genome assembly of Hibiscus sabdariffa L. provides insights into metabolisms of medicinal natural products.</title>
        <authorList>
            <person name="Kim T."/>
        </authorList>
    </citation>
    <scope>NUCLEOTIDE SEQUENCE [LARGE SCALE GENOMIC DNA]</scope>
    <source>
        <strain evidence="3">TK-2024</strain>
        <tissue evidence="3">Old leaves</tissue>
    </source>
</reference>
<comment type="caution">
    <text evidence="3">The sequence shown here is derived from an EMBL/GenBank/DDBJ whole genome shotgun (WGS) entry which is preliminary data.</text>
</comment>
<dbReference type="InterPro" id="IPR046796">
    <property type="entry name" value="Transposase_32_dom"/>
</dbReference>
<feature type="compositionally biased region" description="Polar residues" evidence="1">
    <location>
        <begin position="1"/>
        <end position="10"/>
    </location>
</feature>
<evidence type="ECO:0000313" key="3">
    <source>
        <dbReference type="EMBL" id="KAK9033065.1"/>
    </source>
</evidence>
<accession>A0ABR2T6W9</accession>
<sequence>MTTSSSSQGMPHQPANAERRARYTRNAAKNRWEEQWFFLEDSLENYGLEPTIHKRLSELGWFRFARQPARANLNWVWEFYTNNANGEDNVPVHGRRVAANAATINEILSLPKYERVFMHCCEDSKKKTMKQSRTSSASTTLN</sequence>
<feature type="region of interest" description="Disordered" evidence="1">
    <location>
        <begin position="1"/>
        <end position="21"/>
    </location>
</feature>
<proteinExistence type="predicted"/>
<dbReference type="EMBL" id="JBBPBN010000008">
    <property type="protein sequence ID" value="KAK9033065.1"/>
    <property type="molecule type" value="Genomic_DNA"/>
</dbReference>
<organism evidence="3 4">
    <name type="scientific">Hibiscus sabdariffa</name>
    <name type="common">roselle</name>
    <dbReference type="NCBI Taxonomy" id="183260"/>
    <lineage>
        <taxon>Eukaryota</taxon>
        <taxon>Viridiplantae</taxon>
        <taxon>Streptophyta</taxon>
        <taxon>Embryophyta</taxon>
        <taxon>Tracheophyta</taxon>
        <taxon>Spermatophyta</taxon>
        <taxon>Magnoliopsida</taxon>
        <taxon>eudicotyledons</taxon>
        <taxon>Gunneridae</taxon>
        <taxon>Pentapetalae</taxon>
        <taxon>rosids</taxon>
        <taxon>malvids</taxon>
        <taxon>Malvales</taxon>
        <taxon>Malvaceae</taxon>
        <taxon>Malvoideae</taxon>
        <taxon>Hibiscus</taxon>
    </lineage>
</organism>
<dbReference type="Proteomes" id="UP001396334">
    <property type="component" value="Unassembled WGS sequence"/>
</dbReference>
<protein>
    <recommendedName>
        <fullName evidence="2">Putative plant transposon protein domain-containing protein</fullName>
    </recommendedName>
</protein>
<keyword evidence="4" id="KW-1185">Reference proteome</keyword>
<gene>
    <name evidence="3" type="ORF">V6N11_018103</name>
</gene>
<evidence type="ECO:0000259" key="2">
    <source>
        <dbReference type="Pfam" id="PF20167"/>
    </source>
</evidence>
<dbReference type="Pfam" id="PF20167">
    <property type="entry name" value="Transposase_32"/>
    <property type="match status" value="1"/>
</dbReference>